<protein>
    <submittedName>
        <fullName evidence="1">Uncharacterized protein</fullName>
    </submittedName>
</protein>
<sequence>MNGGKEMNMIVLQSGLYVCVSSSPSCALVWSNTCESFPDQGEKVITLPDSEGTQTGDSVDLHENTSIAPLDQSSSFPEAAQAFVEAIRRNRAYQKFLRKKLTEMCASCSFPCGR</sequence>
<reference evidence="1" key="1">
    <citation type="submission" date="2019-12" db="EMBL/GenBank/DDBJ databases">
        <title>Genome sequencing and annotation of Brassica cretica.</title>
        <authorList>
            <person name="Studholme D.J."/>
            <person name="Sarris P.F."/>
        </authorList>
    </citation>
    <scope>NUCLEOTIDE SEQUENCE</scope>
    <source>
        <strain evidence="1">PFS-102/07</strain>
        <tissue evidence="1">Leaf</tissue>
    </source>
</reference>
<accession>A0A8S9M0T7</accession>
<gene>
    <name evidence="1" type="ORF">F2Q70_00008399</name>
</gene>
<dbReference type="EMBL" id="QGKY02000089">
    <property type="protein sequence ID" value="KAF2611046.1"/>
    <property type="molecule type" value="Genomic_DNA"/>
</dbReference>
<organism evidence="1">
    <name type="scientific">Brassica cretica</name>
    <name type="common">Mustard</name>
    <dbReference type="NCBI Taxonomy" id="69181"/>
    <lineage>
        <taxon>Eukaryota</taxon>
        <taxon>Viridiplantae</taxon>
        <taxon>Streptophyta</taxon>
        <taxon>Embryophyta</taxon>
        <taxon>Tracheophyta</taxon>
        <taxon>Spermatophyta</taxon>
        <taxon>Magnoliopsida</taxon>
        <taxon>eudicotyledons</taxon>
        <taxon>Gunneridae</taxon>
        <taxon>Pentapetalae</taxon>
        <taxon>rosids</taxon>
        <taxon>malvids</taxon>
        <taxon>Brassicales</taxon>
        <taxon>Brassicaceae</taxon>
        <taxon>Brassiceae</taxon>
        <taxon>Brassica</taxon>
    </lineage>
</organism>
<name>A0A8S9M0T7_BRACR</name>
<dbReference type="AlphaFoldDB" id="A0A8S9M0T7"/>
<comment type="caution">
    <text evidence="1">The sequence shown here is derived from an EMBL/GenBank/DDBJ whole genome shotgun (WGS) entry which is preliminary data.</text>
</comment>
<evidence type="ECO:0000313" key="1">
    <source>
        <dbReference type="EMBL" id="KAF2611046.1"/>
    </source>
</evidence>
<proteinExistence type="predicted"/>